<accession>A0ABU0QK68</accession>
<evidence type="ECO:0000313" key="3">
    <source>
        <dbReference type="Proteomes" id="UP001232755"/>
    </source>
</evidence>
<feature type="region of interest" description="Disordered" evidence="1">
    <location>
        <begin position="91"/>
        <end position="111"/>
    </location>
</feature>
<gene>
    <name evidence="2" type="ORF">QF034_002003</name>
</gene>
<evidence type="ECO:0000256" key="1">
    <source>
        <dbReference type="SAM" id="MobiDB-lite"/>
    </source>
</evidence>
<dbReference type="RefSeq" id="WP_307174609.1">
    <property type="nucleotide sequence ID" value="NZ_JAUSYP010000001.1"/>
</dbReference>
<feature type="compositionally biased region" description="Low complexity" evidence="1">
    <location>
        <begin position="1"/>
        <end position="15"/>
    </location>
</feature>
<organism evidence="2 3">
    <name type="scientific">Streptomyces africanus</name>
    <dbReference type="NCBI Taxonomy" id="231024"/>
    <lineage>
        <taxon>Bacteria</taxon>
        <taxon>Bacillati</taxon>
        <taxon>Actinomycetota</taxon>
        <taxon>Actinomycetes</taxon>
        <taxon>Kitasatosporales</taxon>
        <taxon>Streptomycetaceae</taxon>
        <taxon>Streptomyces</taxon>
    </lineage>
</organism>
<comment type="caution">
    <text evidence="2">The sequence shown here is derived from an EMBL/GenBank/DDBJ whole genome shotgun (WGS) entry which is preliminary data.</text>
</comment>
<dbReference type="Proteomes" id="UP001232755">
    <property type="component" value="Unassembled WGS sequence"/>
</dbReference>
<proteinExistence type="predicted"/>
<feature type="region of interest" description="Disordered" evidence="1">
    <location>
        <begin position="1"/>
        <end position="24"/>
    </location>
</feature>
<keyword evidence="3" id="KW-1185">Reference proteome</keyword>
<protein>
    <submittedName>
        <fullName evidence="2">Uncharacterized protein</fullName>
    </submittedName>
</protein>
<dbReference type="EMBL" id="JAUSYP010000001">
    <property type="protein sequence ID" value="MDQ0747772.1"/>
    <property type="molecule type" value="Genomic_DNA"/>
</dbReference>
<evidence type="ECO:0000313" key="2">
    <source>
        <dbReference type="EMBL" id="MDQ0747772.1"/>
    </source>
</evidence>
<feature type="region of interest" description="Disordered" evidence="1">
    <location>
        <begin position="39"/>
        <end position="59"/>
    </location>
</feature>
<reference evidence="2 3" key="1">
    <citation type="submission" date="2023-07" db="EMBL/GenBank/DDBJ databases">
        <title>Comparative genomics of wheat-associated soil bacteria to identify genetic determinants of phenazine resistance.</title>
        <authorList>
            <person name="Mouncey N."/>
        </authorList>
    </citation>
    <scope>NUCLEOTIDE SEQUENCE [LARGE SCALE GENOMIC DNA]</scope>
    <source>
        <strain evidence="2 3">B3I12</strain>
    </source>
</reference>
<sequence>MTITAAATHRTPARASQRAHSTSSQTVFVRFFSYRSSLPASSRISSPGRPCTARTPSQEAAIRARNPAISRPVTHQRGVSASLLRSSWPFSTNTAASRPVSETRKLRYPSA</sequence>
<name>A0ABU0QK68_9ACTN</name>